<comment type="caution">
    <text evidence="2">The sequence shown here is derived from an EMBL/GenBank/DDBJ whole genome shotgun (WGS) entry which is preliminary data.</text>
</comment>
<keyword evidence="3" id="KW-1185">Reference proteome</keyword>
<gene>
    <name evidence="2" type="ORF">ACELLULO517_14605</name>
</gene>
<reference evidence="2 3" key="1">
    <citation type="journal article" date="2021" name="Microorganisms">
        <title>Acidisoma silvae sp. nov. and Acidisomacellulosilytica sp. nov., Two Acidophilic Bacteria Isolated from Decaying Wood, Hydrolyzing Cellulose and Producing Poly-3-hydroxybutyrate.</title>
        <authorList>
            <person name="Mieszkin S."/>
            <person name="Pouder E."/>
            <person name="Uroz S."/>
            <person name="Simon-Colin C."/>
            <person name="Alain K."/>
        </authorList>
    </citation>
    <scope>NUCLEOTIDE SEQUENCE [LARGE SCALE GENOMIC DNA]</scope>
    <source>
        <strain evidence="2 3">HW T5.17</strain>
    </source>
</reference>
<organism evidence="2 3">
    <name type="scientific">Acidisoma cellulosilyticum</name>
    <dbReference type="NCBI Taxonomy" id="2802395"/>
    <lineage>
        <taxon>Bacteria</taxon>
        <taxon>Pseudomonadati</taxon>
        <taxon>Pseudomonadota</taxon>
        <taxon>Alphaproteobacteria</taxon>
        <taxon>Acetobacterales</taxon>
        <taxon>Acidocellaceae</taxon>
        <taxon>Acidisoma</taxon>
    </lineage>
</organism>
<dbReference type="InterPro" id="IPR045584">
    <property type="entry name" value="Pilin-like"/>
</dbReference>
<evidence type="ECO:0000256" key="1">
    <source>
        <dbReference type="SAM" id="Phobius"/>
    </source>
</evidence>
<name>A0A964E500_9PROT</name>
<accession>A0A964E500</accession>
<dbReference type="RefSeq" id="WP_227308147.1">
    <property type="nucleotide sequence ID" value="NZ_JAESVA010000004.1"/>
</dbReference>
<keyword evidence="1" id="KW-0812">Transmembrane</keyword>
<dbReference type="SUPFAM" id="SSF54523">
    <property type="entry name" value="Pili subunits"/>
    <property type="match status" value="1"/>
</dbReference>
<dbReference type="AlphaFoldDB" id="A0A964E500"/>
<protein>
    <submittedName>
        <fullName evidence="2">Type II secretion system protein</fullName>
    </submittedName>
</protein>
<dbReference type="EMBL" id="JAESVA010000004">
    <property type="protein sequence ID" value="MCB8881478.1"/>
    <property type="molecule type" value="Genomic_DNA"/>
</dbReference>
<dbReference type="InterPro" id="IPR012902">
    <property type="entry name" value="N_methyl_site"/>
</dbReference>
<dbReference type="Gene3D" id="3.30.700.10">
    <property type="entry name" value="Glycoprotein, Type 4 Pilin"/>
    <property type="match status" value="1"/>
</dbReference>
<feature type="transmembrane region" description="Helical" evidence="1">
    <location>
        <begin position="12"/>
        <end position="32"/>
    </location>
</feature>
<dbReference type="Pfam" id="PF07963">
    <property type="entry name" value="N_methyl"/>
    <property type="match status" value="1"/>
</dbReference>
<evidence type="ECO:0000313" key="2">
    <source>
        <dbReference type="EMBL" id="MCB8881478.1"/>
    </source>
</evidence>
<dbReference type="Proteomes" id="UP000721844">
    <property type="component" value="Unassembled WGS sequence"/>
</dbReference>
<dbReference type="NCBIfam" id="TIGR02532">
    <property type="entry name" value="IV_pilin_GFxxxE"/>
    <property type="match status" value="1"/>
</dbReference>
<keyword evidence="1" id="KW-1133">Transmembrane helix</keyword>
<evidence type="ECO:0000313" key="3">
    <source>
        <dbReference type="Proteomes" id="UP000721844"/>
    </source>
</evidence>
<feature type="transmembrane region" description="Helical" evidence="1">
    <location>
        <begin position="88"/>
        <end position="110"/>
    </location>
</feature>
<proteinExistence type="predicted"/>
<keyword evidence="1" id="KW-0472">Membrane</keyword>
<sequence>MISHHSARDAGFTLVELLVALTVVGLVTGYALQSLSGALAQLASSRDVTVATSVAQSALARVGQDIPFGKEVAGASGAYDWVAQSRRFTAISVPVASGVAAYTVVVKVSWRERGRQRQIEMETVGLAYQRLGS</sequence>